<evidence type="ECO:0000256" key="1">
    <source>
        <dbReference type="ARBA" id="ARBA00009437"/>
    </source>
</evidence>
<dbReference type="InterPro" id="IPR005119">
    <property type="entry name" value="LysR_subst-bd"/>
</dbReference>
<dbReference type="InterPro" id="IPR037402">
    <property type="entry name" value="YidZ_PBP2"/>
</dbReference>
<dbReference type="EMBL" id="ATGI01000010">
    <property type="protein sequence ID" value="EPF75903.1"/>
    <property type="molecule type" value="Genomic_DNA"/>
</dbReference>
<comment type="similarity">
    <text evidence="1">Belongs to the LysR transcriptional regulatory family.</text>
</comment>
<dbReference type="AlphaFoldDB" id="S3NBN0"/>
<dbReference type="InterPro" id="IPR000847">
    <property type="entry name" value="LysR_HTH_N"/>
</dbReference>
<gene>
    <name evidence="6" type="ORF">F945_01123</name>
</gene>
<dbReference type="SUPFAM" id="SSF53850">
    <property type="entry name" value="Periplasmic binding protein-like II"/>
    <property type="match status" value="1"/>
</dbReference>
<dbReference type="Proteomes" id="UP000014568">
    <property type="component" value="Unassembled WGS sequence"/>
</dbReference>
<dbReference type="Gene3D" id="1.10.10.10">
    <property type="entry name" value="Winged helix-like DNA-binding domain superfamily/Winged helix DNA-binding domain"/>
    <property type="match status" value="1"/>
</dbReference>
<comment type="caution">
    <text evidence="6">The sequence shown here is derived from an EMBL/GenBank/DDBJ whole genome shotgun (WGS) entry which is preliminary data.</text>
</comment>
<dbReference type="PATRIC" id="fig|421052.3.peg.1104"/>
<dbReference type="Gene3D" id="3.40.190.10">
    <property type="entry name" value="Periplasmic binding protein-like II"/>
    <property type="match status" value="2"/>
</dbReference>
<dbReference type="InterPro" id="IPR050389">
    <property type="entry name" value="LysR-type_TF"/>
</dbReference>
<organism evidence="6 7">
    <name type="scientific">Acinetobacter rudis CIP 110305</name>
    <dbReference type="NCBI Taxonomy" id="421052"/>
    <lineage>
        <taxon>Bacteria</taxon>
        <taxon>Pseudomonadati</taxon>
        <taxon>Pseudomonadota</taxon>
        <taxon>Gammaproteobacteria</taxon>
        <taxon>Moraxellales</taxon>
        <taxon>Moraxellaceae</taxon>
        <taxon>Acinetobacter</taxon>
    </lineage>
</organism>
<dbReference type="GO" id="GO:0003700">
    <property type="term" value="F:DNA-binding transcription factor activity"/>
    <property type="evidence" value="ECO:0007669"/>
    <property type="project" value="InterPro"/>
</dbReference>
<protein>
    <recommendedName>
        <fullName evidence="5">HTH lysR-type domain-containing protein</fullName>
    </recommendedName>
</protein>
<evidence type="ECO:0000259" key="5">
    <source>
        <dbReference type="PROSITE" id="PS50931"/>
    </source>
</evidence>
<dbReference type="InterPro" id="IPR036390">
    <property type="entry name" value="WH_DNA-bd_sf"/>
</dbReference>
<dbReference type="PANTHER" id="PTHR30118">
    <property type="entry name" value="HTH-TYPE TRANSCRIPTIONAL REGULATOR LEUO-RELATED"/>
    <property type="match status" value="1"/>
</dbReference>
<evidence type="ECO:0000313" key="7">
    <source>
        <dbReference type="Proteomes" id="UP000014568"/>
    </source>
</evidence>
<accession>S3NBN0</accession>
<dbReference type="GO" id="GO:0003677">
    <property type="term" value="F:DNA binding"/>
    <property type="evidence" value="ECO:0007669"/>
    <property type="project" value="UniProtKB-KW"/>
</dbReference>
<keyword evidence="7" id="KW-1185">Reference proteome</keyword>
<evidence type="ECO:0000256" key="2">
    <source>
        <dbReference type="ARBA" id="ARBA00023015"/>
    </source>
</evidence>
<dbReference type="eggNOG" id="COG0583">
    <property type="taxonomic scope" value="Bacteria"/>
</dbReference>
<keyword evidence="4" id="KW-0804">Transcription</keyword>
<dbReference type="PROSITE" id="PS50931">
    <property type="entry name" value="HTH_LYSR"/>
    <property type="match status" value="1"/>
</dbReference>
<evidence type="ECO:0000256" key="3">
    <source>
        <dbReference type="ARBA" id="ARBA00023125"/>
    </source>
</evidence>
<name>S3NBN0_9GAMM</name>
<dbReference type="CDD" id="cd08417">
    <property type="entry name" value="PBP2_Nitroaromatics_like"/>
    <property type="match status" value="1"/>
</dbReference>
<dbReference type="HOGENOM" id="CLU_039613_39_0_6"/>
<feature type="domain" description="HTH lysR-type" evidence="5">
    <location>
        <begin position="30"/>
        <end position="79"/>
    </location>
</feature>
<evidence type="ECO:0000256" key="4">
    <source>
        <dbReference type="ARBA" id="ARBA00023163"/>
    </source>
</evidence>
<keyword evidence="3" id="KW-0238">DNA-binding</keyword>
<dbReference type="Pfam" id="PF03466">
    <property type="entry name" value="LysR_substrate"/>
    <property type="match status" value="1"/>
</dbReference>
<dbReference type="PRINTS" id="PR00039">
    <property type="entry name" value="HTHLYSR"/>
</dbReference>
<dbReference type="OrthoDB" id="6621790at2"/>
<dbReference type="InterPro" id="IPR036388">
    <property type="entry name" value="WH-like_DNA-bd_sf"/>
</dbReference>
<evidence type="ECO:0000313" key="6">
    <source>
        <dbReference type="EMBL" id="EPF75903.1"/>
    </source>
</evidence>
<dbReference type="SUPFAM" id="SSF46785">
    <property type="entry name" value="Winged helix' DNA-binding domain"/>
    <property type="match status" value="1"/>
</dbReference>
<proteinExistence type="inferred from homology"/>
<dbReference type="PANTHER" id="PTHR30118:SF15">
    <property type="entry name" value="TRANSCRIPTIONAL REGULATORY PROTEIN"/>
    <property type="match status" value="1"/>
</dbReference>
<sequence length="312" mass="35998">MHNIHNQNTALDILDLSQFHGIDINLYPLFIAIFEQQSISKAAHILCISQSAASHALQRLRNHLKDELFVRSGHKMRPTAFSEQVYPSIQHALLQIQAISRPQMQFAADMLHNLKIAVHDEVEPIVFPKIVQHFKQLNSQVQFVSIKLNRKNVLADLSAQQIDFFIDVEQNLGDKIMTQTLVQDQFVVCSQQTTMDKDLYLKLQHIGVSSRRSGVLIEDIYLKREQLPRQIFLRCQHYSTALQILAQQSNAVLTIPRHVLMHLQVADTVNVFPAPFDFPTMNLDLFWLKDLNDNPRIHYLKHQIMALFAEVI</sequence>
<dbReference type="RefSeq" id="WP_016655541.1">
    <property type="nucleotide sequence ID" value="NZ_KE340352.1"/>
</dbReference>
<keyword evidence="2" id="KW-0805">Transcription regulation</keyword>
<dbReference type="Pfam" id="PF00126">
    <property type="entry name" value="HTH_1"/>
    <property type="match status" value="1"/>
</dbReference>
<dbReference type="STRING" id="632955.GCA_000829675_03188"/>
<reference evidence="6 7" key="1">
    <citation type="submission" date="2013-06" db="EMBL/GenBank/DDBJ databases">
        <title>The Genome Sequence of Acinetobacter rudis CIP 110305.</title>
        <authorList>
            <consortium name="The Broad Institute Genome Sequencing Platform"/>
            <consortium name="The Broad Institute Genome Sequencing Center for Infectious Disease"/>
            <person name="Cerqueira G."/>
            <person name="Feldgarden M."/>
            <person name="Courvalin P."/>
            <person name="Perichon B."/>
            <person name="Grillot-Courvalin C."/>
            <person name="Clermont D."/>
            <person name="Rocha E."/>
            <person name="Yoon E.-J."/>
            <person name="Nemec A."/>
            <person name="Young S.K."/>
            <person name="Zeng Q."/>
            <person name="Gargeya S."/>
            <person name="Fitzgerald M."/>
            <person name="Abouelleil A."/>
            <person name="Alvarado L."/>
            <person name="Berlin A.M."/>
            <person name="Chapman S.B."/>
            <person name="Dewar J."/>
            <person name="Goldberg J."/>
            <person name="Griggs A."/>
            <person name="Gujja S."/>
            <person name="Hansen M."/>
            <person name="Howarth C."/>
            <person name="Imamovic A."/>
            <person name="Larimer J."/>
            <person name="McCowan C."/>
            <person name="Murphy C."/>
            <person name="Pearson M."/>
            <person name="Priest M."/>
            <person name="Roberts A."/>
            <person name="Saif S."/>
            <person name="Shea T."/>
            <person name="Sykes S."/>
            <person name="Wortman J."/>
            <person name="Nusbaum C."/>
            <person name="Birren B."/>
        </authorList>
    </citation>
    <scope>NUCLEOTIDE SEQUENCE [LARGE SCALE GENOMIC DNA]</scope>
    <source>
        <strain evidence="6 7">CIP 110305</strain>
    </source>
</reference>